<dbReference type="EMBL" id="CP056041">
    <property type="protein sequence ID" value="QKZ20323.1"/>
    <property type="molecule type" value="Genomic_DNA"/>
</dbReference>
<evidence type="ECO:0008006" key="3">
    <source>
        <dbReference type="Google" id="ProtNLM"/>
    </source>
</evidence>
<keyword evidence="2" id="KW-1185">Reference proteome</keyword>
<sequence>MTTDVLDLPEEQRLRLTAMHEAGHAALWHQAGVRLDKVLVRTATEAEQLGVRAAGQTIVGAKATIRLGDALAVAAAGERAEDRWLRESGLWTKARAWVIERHAARDRLHACYSAQDAHAQLTFGERTGHPYDYTTIQADADAWLDVVWDGVRRLADALVHHREVDGFAVPDLLSPAHEGTATPRRAVRGSLPARGITVRRRPT</sequence>
<dbReference type="SUPFAM" id="SSF140990">
    <property type="entry name" value="FtsH protease domain-like"/>
    <property type="match status" value="1"/>
</dbReference>
<evidence type="ECO:0000313" key="1">
    <source>
        <dbReference type="EMBL" id="QKZ20323.1"/>
    </source>
</evidence>
<protein>
    <recommendedName>
        <fullName evidence="3">Peptidase M41 domain-containing protein</fullName>
    </recommendedName>
</protein>
<accession>A0A7H8T9Y4</accession>
<dbReference type="RefSeq" id="WP_176576383.1">
    <property type="nucleotide sequence ID" value="NZ_CBDRGH010000036.1"/>
</dbReference>
<dbReference type="AlphaFoldDB" id="A0A7H8T9Y4"/>
<reference evidence="1 2" key="1">
    <citation type="submission" date="2020-06" db="EMBL/GenBank/DDBJ databases">
        <title>Genome mining for natural products.</title>
        <authorList>
            <person name="Zhang B."/>
            <person name="Shi J."/>
            <person name="Ge H."/>
        </authorList>
    </citation>
    <scope>NUCLEOTIDE SEQUENCE [LARGE SCALE GENOMIC DNA]</scope>
    <source>
        <strain evidence="1 2">NA02069</strain>
    </source>
</reference>
<proteinExistence type="predicted"/>
<evidence type="ECO:0000313" key="2">
    <source>
        <dbReference type="Proteomes" id="UP000509418"/>
    </source>
</evidence>
<dbReference type="Proteomes" id="UP000509418">
    <property type="component" value="Chromosome"/>
</dbReference>
<dbReference type="GO" id="GO:0004222">
    <property type="term" value="F:metalloendopeptidase activity"/>
    <property type="evidence" value="ECO:0007669"/>
    <property type="project" value="InterPro"/>
</dbReference>
<dbReference type="GO" id="GO:0006508">
    <property type="term" value="P:proteolysis"/>
    <property type="evidence" value="ECO:0007669"/>
    <property type="project" value="InterPro"/>
</dbReference>
<dbReference type="InterPro" id="IPR037219">
    <property type="entry name" value="Peptidase_M41-like"/>
</dbReference>
<dbReference type="GO" id="GO:0004176">
    <property type="term" value="F:ATP-dependent peptidase activity"/>
    <property type="evidence" value="ECO:0007669"/>
    <property type="project" value="InterPro"/>
</dbReference>
<name>A0A7H8T9Y4_STRCX</name>
<dbReference type="GO" id="GO:0005524">
    <property type="term" value="F:ATP binding"/>
    <property type="evidence" value="ECO:0007669"/>
    <property type="project" value="InterPro"/>
</dbReference>
<gene>
    <name evidence="1" type="ORF">HUT05_25020</name>
</gene>
<organism evidence="1 2">
    <name type="scientific">Streptomyces chartreusis</name>
    <dbReference type="NCBI Taxonomy" id="1969"/>
    <lineage>
        <taxon>Bacteria</taxon>
        <taxon>Bacillati</taxon>
        <taxon>Actinomycetota</taxon>
        <taxon>Actinomycetes</taxon>
        <taxon>Kitasatosporales</taxon>
        <taxon>Streptomycetaceae</taxon>
        <taxon>Streptomyces</taxon>
    </lineage>
</organism>